<evidence type="ECO:0000313" key="3">
    <source>
        <dbReference type="Proteomes" id="UP000094526"/>
    </source>
</evidence>
<proteinExistence type="predicted"/>
<evidence type="ECO:0000256" key="1">
    <source>
        <dbReference type="SAM" id="MobiDB-lite"/>
    </source>
</evidence>
<dbReference type="EMBL" id="LGRB01000011">
    <property type="protein sequence ID" value="OCT48936.1"/>
    <property type="molecule type" value="Genomic_DNA"/>
</dbReference>
<name>A0A1C1CKB5_9EURO</name>
<dbReference type="AlphaFoldDB" id="A0A1C1CKB5"/>
<feature type="compositionally biased region" description="Pro residues" evidence="1">
    <location>
        <begin position="389"/>
        <end position="401"/>
    </location>
</feature>
<evidence type="ECO:0008006" key="4">
    <source>
        <dbReference type="Google" id="ProtNLM"/>
    </source>
</evidence>
<feature type="region of interest" description="Disordered" evidence="1">
    <location>
        <begin position="455"/>
        <end position="532"/>
    </location>
</feature>
<feature type="region of interest" description="Disordered" evidence="1">
    <location>
        <begin position="567"/>
        <end position="586"/>
    </location>
</feature>
<organism evidence="2 3">
    <name type="scientific">Cladophialophora carrionii</name>
    <dbReference type="NCBI Taxonomy" id="86049"/>
    <lineage>
        <taxon>Eukaryota</taxon>
        <taxon>Fungi</taxon>
        <taxon>Dikarya</taxon>
        <taxon>Ascomycota</taxon>
        <taxon>Pezizomycotina</taxon>
        <taxon>Eurotiomycetes</taxon>
        <taxon>Chaetothyriomycetidae</taxon>
        <taxon>Chaetothyriales</taxon>
        <taxon>Herpotrichiellaceae</taxon>
        <taxon>Cladophialophora</taxon>
    </lineage>
</organism>
<keyword evidence="3" id="KW-1185">Reference proteome</keyword>
<gene>
    <name evidence="2" type="ORF">CLCR_04677</name>
</gene>
<evidence type="ECO:0000313" key="2">
    <source>
        <dbReference type="EMBL" id="OCT48936.1"/>
    </source>
</evidence>
<comment type="caution">
    <text evidence="2">The sequence shown here is derived from an EMBL/GenBank/DDBJ whole genome shotgun (WGS) entry which is preliminary data.</text>
</comment>
<feature type="region of interest" description="Disordered" evidence="1">
    <location>
        <begin position="352"/>
        <end position="406"/>
    </location>
</feature>
<feature type="compositionally biased region" description="Low complexity" evidence="1">
    <location>
        <begin position="366"/>
        <end position="388"/>
    </location>
</feature>
<dbReference type="VEuPathDB" id="FungiDB:G647_02972"/>
<reference evidence="3" key="1">
    <citation type="submission" date="2015-07" db="EMBL/GenBank/DDBJ databases">
        <authorList>
            <person name="Teixeira M.M."/>
            <person name="Souza R.C."/>
            <person name="Almeida L.G."/>
            <person name="Vicente V.A."/>
            <person name="de Hoog S."/>
            <person name="Bocca A.L."/>
            <person name="de Almeida S.R."/>
            <person name="Vasconcelos A.T."/>
            <person name="Felipe M.S."/>
        </authorList>
    </citation>
    <scope>NUCLEOTIDE SEQUENCE [LARGE SCALE GENOMIC DNA]</scope>
    <source>
        <strain evidence="3">KSF</strain>
    </source>
</reference>
<sequence length="623" mass="70059">MRVSRHASLPTDVAVETLPPVVLRKSPLLRASSRLGIAVVIKHACQPELQPTRRQVHITAVYEQSPIQAWSTSPRHSTTSSQAPQSYWRPAPRAWYIWSLGATLLAQMGVTGHPLGCLGAARSSDLQAGTTSFFITSSTTVGLVSRDLWQLSGSFDRLFCSLERLRLAEDGKHYSRPPSRLSIYPSHDIGVTIKRADTSTVVTDGFVQTARLGNSNKLRRRRNSTADITPNTVAWFASLPPAVQRKLFSKEECSFLSREKNTLILDAADETLRRRSWHPTQFTAFEPRRSEADDDDDTIVDSEDLKDDGRVDSAIGMGDYSIDGFRWLDDEGDLDLKLDDYHQAIAETNRRTISASGPVRRRSRRNPSLSSLSIRRGRSSTSSNRPVVEAPPTPALPPIPPHTRASSFSLKHFRSQASISSIDPRATHYQDPAARMKLRLYLASPQKFDEAVEFGFPSIQGKDSRTPIRPMTSPQPRPETNRTFFHDDTPELSGDDEDDPEEPDTLFDPRTPEDPVFQMNRPSRKGSVDGFAKTLRPFSMRRPTETYARGLPSDREMTLHMTLTRPDLRAPEELQSQHDPQKVNKMPLEKAELPPEATPVSIWDTLPPEESKMKRFLRKLKLK</sequence>
<feature type="compositionally biased region" description="Acidic residues" evidence="1">
    <location>
        <begin position="493"/>
        <end position="505"/>
    </location>
</feature>
<dbReference type="eggNOG" id="ENOG502SPPE">
    <property type="taxonomic scope" value="Eukaryota"/>
</dbReference>
<protein>
    <recommendedName>
        <fullName evidence="4">Mucin</fullName>
    </recommendedName>
</protein>
<accession>A0A1C1CKB5</accession>
<dbReference type="VEuPathDB" id="FungiDB:CLCR_04677"/>
<dbReference type="OrthoDB" id="5380370at2759"/>
<dbReference type="Proteomes" id="UP000094526">
    <property type="component" value="Unassembled WGS sequence"/>
</dbReference>